<feature type="region of interest" description="Disordered" evidence="1">
    <location>
        <begin position="150"/>
        <end position="177"/>
    </location>
</feature>
<gene>
    <name evidence="2" type="ORF">QWZ12_20455</name>
</gene>
<keyword evidence="2" id="KW-0808">Transferase</keyword>
<keyword evidence="3" id="KW-1185">Reference proteome</keyword>
<dbReference type="EMBL" id="JAUFPX010000020">
    <property type="protein sequence ID" value="MDN3592974.1"/>
    <property type="molecule type" value="Genomic_DNA"/>
</dbReference>
<dbReference type="InterPro" id="IPR011006">
    <property type="entry name" value="CheY-like_superfamily"/>
</dbReference>
<dbReference type="SUPFAM" id="SSF52172">
    <property type="entry name" value="CheY-like"/>
    <property type="match status" value="1"/>
</dbReference>
<protein>
    <submittedName>
        <fullName evidence="2">Histidine kinase</fullName>
    </submittedName>
</protein>
<proteinExistence type="predicted"/>
<dbReference type="GO" id="GO:0016301">
    <property type="term" value="F:kinase activity"/>
    <property type="evidence" value="ECO:0007669"/>
    <property type="project" value="UniProtKB-KW"/>
</dbReference>
<feature type="compositionally biased region" description="Basic and acidic residues" evidence="1">
    <location>
        <begin position="156"/>
        <end position="166"/>
    </location>
</feature>
<evidence type="ECO:0000313" key="3">
    <source>
        <dbReference type="Proteomes" id="UP001224644"/>
    </source>
</evidence>
<evidence type="ECO:0000256" key="1">
    <source>
        <dbReference type="SAM" id="MobiDB-lite"/>
    </source>
</evidence>
<name>A0ABT8BP50_9HYPH</name>
<dbReference type="RefSeq" id="WP_238227375.1">
    <property type="nucleotide sequence ID" value="NZ_BPQD01000027.1"/>
</dbReference>
<evidence type="ECO:0000313" key="2">
    <source>
        <dbReference type="EMBL" id="MDN3592974.1"/>
    </source>
</evidence>
<sequence length="177" mass="18446">MSGSSRAARPLVLVAEPQALPAMWLEDLLEDEGYDVLGPYATCEAAVEGLERNAPVFAVISVDLREGPCFPLSCALRRRGIPFAMVSGSLPVPPPFADVAILDRPCLAEAIAQALSAERLAAGRDAEPLACPMDAMIRSGEAVALDQCPPACGGQDAERDPGHGDLARASPSKGDIP</sequence>
<accession>A0ABT8BP50</accession>
<organism evidence="2 3">
    <name type="scientific">Methylobacterium adhaesivum</name>
    <dbReference type="NCBI Taxonomy" id="333297"/>
    <lineage>
        <taxon>Bacteria</taxon>
        <taxon>Pseudomonadati</taxon>
        <taxon>Pseudomonadota</taxon>
        <taxon>Alphaproteobacteria</taxon>
        <taxon>Hyphomicrobiales</taxon>
        <taxon>Methylobacteriaceae</taxon>
        <taxon>Methylobacterium</taxon>
    </lineage>
</organism>
<comment type="caution">
    <text evidence="2">The sequence shown here is derived from an EMBL/GenBank/DDBJ whole genome shotgun (WGS) entry which is preliminary data.</text>
</comment>
<dbReference type="Gene3D" id="3.40.50.2300">
    <property type="match status" value="1"/>
</dbReference>
<reference evidence="3" key="1">
    <citation type="journal article" date="2019" name="Int. J. Syst. Evol. Microbiol.">
        <title>The Global Catalogue of Microorganisms (GCM) 10K type strain sequencing project: providing services to taxonomists for standard genome sequencing and annotation.</title>
        <authorList>
            <consortium name="The Broad Institute Genomics Platform"/>
            <consortium name="The Broad Institute Genome Sequencing Center for Infectious Disease"/>
            <person name="Wu L."/>
            <person name="Ma J."/>
        </authorList>
    </citation>
    <scope>NUCLEOTIDE SEQUENCE [LARGE SCALE GENOMIC DNA]</scope>
    <source>
        <strain evidence="3">CECT 7069</strain>
    </source>
</reference>
<dbReference type="Proteomes" id="UP001224644">
    <property type="component" value="Unassembled WGS sequence"/>
</dbReference>
<keyword evidence="2" id="KW-0418">Kinase</keyword>